<feature type="signal peptide" evidence="1">
    <location>
        <begin position="1"/>
        <end position="23"/>
    </location>
</feature>
<gene>
    <name evidence="2" type="ORF">CVT26_009077</name>
</gene>
<dbReference type="Proteomes" id="UP000284706">
    <property type="component" value="Unassembled WGS sequence"/>
</dbReference>
<keyword evidence="3" id="KW-1185">Reference proteome</keyword>
<evidence type="ECO:0000313" key="2">
    <source>
        <dbReference type="EMBL" id="PPR00211.1"/>
    </source>
</evidence>
<dbReference type="AlphaFoldDB" id="A0A409YB35"/>
<comment type="caution">
    <text evidence="2">The sequence shown here is derived from an EMBL/GenBank/DDBJ whole genome shotgun (WGS) entry which is preliminary data.</text>
</comment>
<evidence type="ECO:0000256" key="1">
    <source>
        <dbReference type="SAM" id="SignalP"/>
    </source>
</evidence>
<name>A0A409YB35_9AGAR</name>
<organism evidence="2 3">
    <name type="scientific">Gymnopilus dilepis</name>
    <dbReference type="NCBI Taxonomy" id="231916"/>
    <lineage>
        <taxon>Eukaryota</taxon>
        <taxon>Fungi</taxon>
        <taxon>Dikarya</taxon>
        <taxon>Basidiomycota</taxon>
        <taxon>Agaricomycotina</taxon>
        <taxon>Agaricomycetes</taxon>
        <taxon>Agaricomycetidae</taxon>
        <taxon>Agaricales</taxon>
        <taxon>Agaricineae</taxon>
        <taxon>Hymenogastraceae</taxon>
        <taxon>Gymnopilus</taxon>
    </lineage>
</organism>
<proteinExistence type="predicted"/>
<feature type="chain" id="PRO_5019000152" evidence="1">
    <location>
        <begin position="24"/>
        <end position="250"/>
    </location>
</feature>
<dbReference type="InParanoid" id="A0A409YB35"/>
<accession>A0A409YB35</accession>
<evidence type="ECO:0000313" key="3">
    <source>
        <dbReference type="Proteomes" id="UP000284706"/>
    </source>
</evidence>
<keyword evidence="1" id="KW-0732">Signal</keyword>
<sequence length="250" mass="28572">MKGMLYAVFLVFHLASVFQLAFPLPVSVELERRVKQLDPESFKRQVYINEKHPPKNGRYPPLPDLKPTFYHKEVYNRKLEPHEVNHAAKQAYDLIMEKETRDRIKADRPDALLVAALHVPHKKAIYFASQPVGSGHKFFSHRIEKNQLVPAVLNEHPVMHAEGHAIYKATKDGANLQGAYVAVHGRFSEKEQPKLQNPCHGDPRTKGVSNCMVLLKHLKINHILKPEDFEAAHEPHHPVASSSHHVARRH</sequence>
<protein>
    <submittedName>
        <fullName evidence="2">Uncharacterized protein</fullName>
    </submittedName>
</protein>
<dbReference type="EMBL" id="NHYE01001020">
    <property type="protein sequence ID" value="PPR00211.1"/>
    <property type="molecule type" value="Genomic_DNA"/>
</dbReference>
<reference evidence="2 3" key="1">
    <citation type="journal article" date="2018" name="Evol. Lett.">
        <title>Horizontal gene cluster transfer increased hallucinogenic mushroom diversity.</title>
        <authorList>
            <person name="Reynolds H.T."/>
            <person name="Vijayakumar V."/>
            <person name="Gluck-Thaler E."/>
            <person name="Korotkin H.B."/>
            <person name="Matheny P.B."/>
            <person name="Slot J.C."/>
        </authorList>
    </citation>
    <scope>NUCLEOTIDE SEQUENCE [LARGE SCALE GENOMIC DNA]</scope>
    <source>
        <strain evidence="2 3">SRW20</strain>
    </source>
</reference>